<dbReference type="AlphaFoldDB" id="A0AAD4YWH1"/>
<reference evidence="1 2" key="1">
    <citation type="journal article" date="2022" name="G3 (Bethesda)">
        <title>Whole-genome sequence and methylome profiling of the almond [Prunus dulcis (Mill.) D.A. Webb] cultivar 'Nonpareil'.</title>
        <authorList>
            <person name="D'Amico-Willman K.M."/>
            <person name="Ouma W.Z."/>
            <person name="Meulia T."/>
            <person name="Sideli G.M."/>
            <person name="Gradziel T.M."/>
            <person name="Fresnedo-Ramirez J."/>
        </authorList>
    </citation>
    <scope>NUCLEOTIDE SEQUENCE [LARGE SCALE GENOMIC DNA]</scope>
    <source>
        <strain evidence="1">Clone GOH B32 T37-40</strain>
    </source>
</reference>
<dbReference type="EMBL" id="JAJFAZ020000006">
    <property type="protein sequence ID" value="KAI5323965.1"/>
    <property type="molecule type" value="Genomic_DNA"/>
</dbReference>
<evidence type="ECO:0000313" key="1">
    <source>
        <dbReference type="EMBL" id="KAI5323965.1"/>
    </source>
</evidence>
<sequence length="76" mass="8664">MDSNTNEISEHEYARFEDWPTRRLADSAQGLVYFKALTMSSSYLPATTDSIAHALEAISILYRILETHLLLLKLYG</sequence>
<evidence type="ECO:0000313" key="2">
    <source>
        <dbReference type="Proteomes" id="UP001054821"/>
    </source>
</evidence>
<keyword evidence="2" id="KW-1185">Reference proteome</keyword>
<dbReference type="Proteomes" id="UP001054821">
    <property type="component" value="Chromosome 6"/>
</dbReference>
<comment type="caution">
    <text evidence="1">The sequence shown here is derived from an EMBL/GenBank/DDBJ whole genome shotgun (WGS) entry which is preliminary data.</text>
</comment>
<gene>
    <name evidence="1" type="ORF">L3X38_033038</name>
</gene>
<organism evidence="1 2">
    <name type="scientific">Prunus dulcis</name>
    <name type="common">Almond</name>
    <name type="synonym">Amygdalus dulcis</name>
    <dbReference type="NCBI Taxonomy" id="3755"/>
    <lineage>
        <taxon>Eukaryota</taxon>
        <taxon>Viridiplantae</taxon>
        <taxon>Streptophyta</taxon>
        <taxon>Embryophyta</taxon>
        <taxon>Tracheophyta</taxon>
        <taxon>Spermatophyta</taxon>
        <taxon>Magnoliopsida</taxon>
        <taxon>eudicotyledons</taxon>
        <taxon>Gunneridae</taxon>
        <taxon>Pentapetalae</taxon>
        <taxon>rosids</taxon>
        <taxon>fabids</taxon>
        <taxon>Rosales</taxon>
        <taxon>Rosaceae</taxon>
        <taxon>Amygdaloideae</taxon>
        <taxon>Amygdaleae</taxon>
        <taxon>Prunus</taxon>
    </lineage>
</organism>
<protein>
    <submittedName>
        <fullName evidence="1">Uncharacterized protein</fullName>
    </submittedName>
</protein>
<proteinExistence type="predicted"/>
<name>A0AAD4YWH1_PRUDU</name>
<accession>A0AAD4YWH1</accession>